<comment type="caution">
    <text evidence="2">The sequence shown here is derived from an EMBL/GenBank/DDBJ whole genome shotgun (WGS) entry which is preliminary data.</text>
</comment>
<evidence type="ECO:0000259" key="1">
    <source>
        <dbReference type="Pfam" id="PF04542"/>
    </source>
</evidence>
<dbReference type="OrthoDB" id="8479261at2"/>
<dbReference type="InterPro" id="IPR013325">
    <property type="entry name" value="RNA_pol_sigma_r2"/>
</dbReference>
<dbReference type="Pfam" id="PF04542">
    <property type="entry name" value="Sigma70_r2"/>
    <property type="match status" value="1"/>
</dbReference>
<dbReference type="EMBL" id="JABFJV010000412">
    <property type="protein sequence ID" value="NOK39089.1"/>
    <property type="molecule type" value="Genomic_DNA"/>
</dbReference>
<sequence length="183" mass="21177">MSGDKAASVDVFRAFMDPLVRALERNPGCNHDDANDSALDALYSYFQKPQKYDPRKSSLITYLGQIARRRAQDRYRAASSRTLRDQDFGSLVELWSVPPNKAMETRVEVHLILEKIDQAGHSEKDKACLRLMFAGERSTDRLAEVLELMHLPQLERRREVKRNQDRLMKALKRLFEEGHDDES</sequence>
<gene>
    <name evidence="2" type="ORF">HMI49_38510</name>
</gene>
<keyword evidence="3" id="KW-1185">Reference proteome</keyword>
<organism evidence="2 3">
    <name type="scientific">Corallococcus exercitus</name>
    <dbReference type="NCBI Taxonomy" id="2316736"/>
    <lineage>
        <taxon>Bacteria</taxon>
        <taxon>Pseudomonadati</taxon>
        <taxon>Myxococcota</taxon>
        <taxon>Myxococcia</taxon>
        <taxon>Myxococcales</taxon>
        <taxon>Cystobacterineae</taxon>
        <taxon>Myxococcaceae</taxon>
        <taxon>Corallococcus</taxon>
    </lineage>
</organism>
<dbReference type="GO" id="GO:0003700">
    <property type="term" value="F:DNA-binding transcription factor activity"/>
    <property type="evidence" value="ECO:0007669"/>
    <property type="project" value="InterPro"/>
</dbReference>
<dbReference type="AlphaFoldDB" id="A0A7Y4KTX7"/>
<dbReference type="Proteomes" id="UP000563426">
    <property type="component" value="Unassembled WGS sequence"/>
</dbReference>
<feature type="domain" description="RNA polymerase sigma-70 region 2" evidence="1">
    <location>
        <begin position="18"/>
        <end position="79"/>
    </location>
</feature>
<evidence type="ECO:0000313" key="2">
    <source>
        <dbReference type="EMBL" id="NOK39089.1"/>
    </source>
</evidence>
<dbReference type="RefSeq" id="WP_158617138.1">
    <property type="nucleotide sequence ID" value="NZ_JABFJV010000412.1"/>
</dbReference>
<accession>A0A7Y4KTX7</accession>
<dbReference type="GO" id="GO:0006352">
    <property type="term" value="P:DNA-templated transcription initiation"/>
    <property type="evidence" value="ECO:0007669"/>
    <property type="project" value="InterPro"/>
</dbReference>
<proteinExistence type="predicted"/>
<protein>
    <submittedName>
        <fullName evidence="2">Sigma-70 family RNA polymerase sigma factor</fullName>
    </submittedName>
</protein>
<dbReference type="SUPFAM" id="SSF88946">
    <property type="entry name" value="Sigma2 domain of RNA polymerase sigma factors"/>
    <property type="match status" value="1"/>
</dbReference>
<name>A0A7Y4KTX7_9BACT</name>
<dbReference type="Gene3D" id="1.10.1740.10">
    <property type="match status" value="1"/>
</dbReference>
<evidence type="ECO:0000313" key="3">
    <source>
        <dbReference type="Proteomes" id="UP000563426"/>
    </source>
</evidence>
<dbReference type="InterPro" id="IPR007627">
    <property type="entry name" value="RNA_pol_sigma70_r2"/>
</dbReference>
<reference evidence="2 3" key="1">
    <citation type="submission" date="2020-05" db="EMBL/GenBank/DDBJ databases">
        <authorList>
            <person name="Whitworth D."/>
        </authorList>
    </citation>
    <scope>NUCLEOTIDE SEQUENCE [LARGE SCALE GENOMIC DNA]</scope>
    <source>
        <strain evidence="2 3">AB043B</strain>
    </source>
</reference>